<evidence type="ECO:0000259" key="2">
    <source>
        <dbReference type="PROSITE" id="PS51841"/>
    </source>
</evidence>
<name>A0A2M7U1N7_9BACT</name>
<dbReference type="InterPro" id="IPR001322">
    <property type="entry name" value="Lamin_tail_dom"/>
</dbReference>
<feature type="domain" description="LTD" evidence="2">
    <location>
        <begin position="15"/>
        <end position="124"/>
    </location>
</feature>
<reference evidence="4" key="1">
    <citation type="submission" date="2017-09" db="EMBL/GenBank/DDBJ databases">
        <title>Depth-based differentiation of microbial function through sediment-hosted aquifers and enrichment of novel symbionts in the deep terrestrial subsurface.</title>
        <authorList>
            <person name="Probst A.J."/>
            <person name="Ladd B."/>
            <person name="Jarett J.K."/>
            <person name="Geller-Mcgrath D.E."/>
            <person name="Sieber C.M.K."/>
            <person name="Emerson J.B."/>
            <person name="Anantharaman K."/>
            <person name="Thomas B.C."/>
            <person name="Malmstrom R."/>
            <person name="Stieglmeier M."/>
            <person name="Klingl A."/>
            <person name="Woyke T."/>
            <person name="Ryan C.M."/>
            <person name="Banfield J.F."/>
        </authorList>
    </citation>
    <scope>NUCLEOTIDE SEQUENCE [LARGE SCALE GENOMIC DNA]</scope>
</reference>
<dbReference type="SUPFAM" id="SSF74853">
    <property type="entry name" value="Lamin A/C globular tail domain"/>
    <property type="match status" value="2"/>
</dbReference>
<comment type="caution">
    <text evidence="3">The sequence shown here is derived from an EMBL/GenBank/DDBJ whole genome shotgun (WGS) entry which is preliminary data.</text>
</comment>
<dbReference type="Proteomes" id="UP000228503">
    <property type="component" value="Unassembled WGS sequence"/>
</dbReference>
<evidence type="ECO:0000256" key="1">
    <source>
        <dbReference type="SAM" id="SignalP"/>
    </source>
</evidence>
<dbReference type="AlphaFoldDB" id="A0A2M7U1N7"/>
<keyword evidence="1" id="KW-0732">Signal</keyword>
<proteinExistence type="predicted"/>
<dbReference type="InterPro" id="IPR036415">
    <property type="entry name" value="Lamin_tail_dom_sf"/>
</dbReference>
<feature type="signal peptide" evidence="1">
    <location>
        <begin position="1"/>
        <end position="25"/>
    </location>
</feature>
<gene>
    <name evidence="3" type="ORF">COY16_00390</name>
</gene>
<dbReference type="Pfam" id="PF00932">
    <property type="entry name" value="LTD"/>
    <property type="match status" value="1"/>
</dbReference>
<evidence type="ECO:0000313" key="4">
    <source>
        <dbReference type="Proteomes" id="UP000228503"/>
    </source>
</evidence>
<feature type="chain" id="PRO_5014676338" description="LTD domain-containing protein" evidence="1">
    <location>
        <begin position="26"/>
        <end position="429"/>
    </location>
</feature>
<dbReference type="Gene3D" id="2.60.40.1260">
    <property type="entry name" value="Lamin Tail domain"/>
    <property type="match status" value="1"/>
</dbReference>
<accession>A0A2M7U1N7</accession>
<sequence length="429" mass="48019">MNSFLVGFIIASLIFLISLTSQAFAQVSPEVVINEFAIEPEQTAELLNTSNEIIDISGWYIDDNGGTTYIVIPINTFLYPHSCVVIQKNFNLNKSSADMIRLFNSTFPPTDPLSELVDFYEYRTSPGNEISFQRNPDGTDVWDVARSSFGLLNESGKSCQMLPTETPTPKEMPTNTPTHSPTIYPAATTAQSISPTPKLYDNIYISEVMVAPESGKKEWVELYNDNDFEVNLSGWYIDDIENAGASPKIISIIIDAHGYGVIEMLSALFNNSGDSVRLLDFEEREHDRFSYDHSEKDTSWGWSKFKSDTFCLQLPSQNEKNSECIPDQVSSPATLNSAEDYQNSVYSTTSPTLIQTNQQSLQSTLYKTYSVPVSPPIITLQWEKVDQQVQAISSTNNFPQQNTFDFSYLAMGYSLLSIGSLVLKMIYSN</sequence>
<organism evidence="3 4">
    <name type="scientific">Candidatus Roizmanbacteria bacterium CG_4_10_14_0_2_um_filter_39_13</name>
    <dbReference type="NCBI Taxonomy" id="1974825"/>
    <lineage>
        <taxon>Bacteria</taxon>
        <taxon>Candidatus Roizmaniibacteriota</taxon>
    </lineage>
</organism>
<evidence type="ECO:0000313" key="3">
    <source>
        <dbReference type="EMBL" id="PIZ64013.1"/>
    </source>
</evidence>
<dbReference type="EMBL" id="PFOB01000005">
    <property type="protein sequence ID" value="PIZ64013.1"/>
    <property type="molecule type" value="Genomic_DNA"/>
</dbReference>
<protein>
    <recommendedName>
        <fullName evidence="2">LTD domain-containing protein</fullName>
    </recommendedName>
</protein>
<dbReference type="PROSITE" id="PS51841">
    <property type="entry name" value="LTD"/>
    <property type="match status" value="2"/>
</dbReference>
<feature type="domain" description="LTD" evidence="2">
    <location>
        <begin position="187"/>
        <end position="393"/>
    </location>
</feature>